<dbReference type="GO" id="GO:0003677">
    <property type="term" value="F:DNA binding"/>
    <property type="evidence" value="ECO:0007669"/>
    <property type="project" value="InterPro"/>
</dbReference>
<name>A0A6A5EVX3_PERFL</name>
<evidence type="ECO:0000313" key="6">
    <source>
        <dbReference type="EMBL" id="KAF1386246.1"/>
    </source>
</evidence>
<keyword evidence="2" id="KW-0597">Phosphoprotein</keyword>
<dbReference type="InterPro" id="IPR021893">
    <property type="entry name" value="ZMYM2-like_C"/>
</dbReference>
<evidence type="ECO:0000256" key="2">
    <source>
        <dbReference type="ARBA" id="ARBA00022553"/>
    </source>
</evidence>
<evidence type="ECO:0000259" key="5">
    <source>
        <dbReference type="Pfam" id="PF12012"/>
    </source>
</evidence>
<dbReference type="EMBL" id="VHII01000009">
    <property type="protein sequence ID" value="KAF1386246.1"/>
    <property type="molecule type" value="Genomic_DNA"/>
</dbReference>
<comment type="caution">
    <text evidence="6">The sequence shown here is derived from an EMBL/GenBank/DDBJ whole genome shotgun (WGS) entry which is preliminary data.</text>
</comment>
<organism evidence="6 7">
    <name type="scientific">Perca fluviatilis</name>
    <name type="common">European perch</name>
    <dbReference type="NCBI Taxonomy" id="8168"/>
    <lineage>
        <taxon>Eukaryota</taxon>
        <taxon>Metazoa</taxon>
        <taxon>Chordata</taxon>
        <taxon>Craniata</taxon>
        <taxon>Vertebrata</taxon>
        <taxon>Euteleostomi</taxon>
        <taxon>Actinopterygii</taxon>
        <taxon>Neopterygii</taxon>
        <taxon>Teleostei</taxon>
        <taxon>Neoteleostei</taxon>
        <taxon>Acanthomorphata</taxon>
        <taxon>Eupercaria</taxon>
        <taxon>Perciformes</taxon>
        <taxon>Percoidei</taxon>
        <taxon>Percidae</taxon>
        <taxon>Percinae</taxon>
        <taxon>Perca</taxon>
    </lineage>
</organism>
<evidence type="ECO:0000256" key="4">
    <source>
        <dbReference type="ARBA" id="ARBA00023172"/>
    </source>
</evidence>
<protein>
    <recommendedName>
        <fullName evidence="5">ZMYM2-like/QRICH1 C-terminal domain-containing protein</fullName>
    </recommendedName>
</protein>
<keyword evidence="4" id="KW-0233">DNA recombination</keyword>
<dbReference type="GO" id="GO:0015074">
    <property type="term" value="P:DNA integration"/>
    <property type="evidence" value="ECO:0007669"/>
    <property type="project" value="InterPro"/>
</dbReference>
<dbReference type="Proteomes" id="UP000465112">
    <property type="component" value="Chromosome 9"/>
</dbReference>
<dbReference type="AlphaFoldDB" id="A0A6A5EVX3"/>
<keyword evidence="3" id="KW-0832">Ubl conjugation</keyword>
<dbReference type="InterPro" id="IPR052787">
    <property type="entry name" value="MAVS"/>
</dbReference>
<dbReference type="GO" id="GO:0006310">
    <property type="term" value="P:DNA recombination"/>
    <property type="evidence" value="ECO:0007669"/>
    <property type="project" value="UniProtKB-KW"/>
</dbReference>
<reference evidence="6 7" key="1">
    <citation type="submission" date="2019-06" db="EMBL/GenBank/DDBJ databases">
        <title>A chromosome-scale genome assembly of the European perch, Perca fluviatilis.</title>
        <authorList>
            <person name="Roques C."/>
            <person name="Zahm M."/>
            <person name="Cabau C."/>
            <person name="Klopp C."/>
            <person name="Bouchez O."/>
            <person name="Donnadieu C."/>
            <person name="Kuhl H."/>
            <person name="Gislard M."/>
            <person name="Guendouz S."/>
            <person name="Journot L."/>
            <person name="Haffray P."/>
            <person name="Bestin A."/>
            <person name="Morvezen R."/>
            <person name="Feron R."/>
            <person name="Wen M."/>
            <person name="Jouanno E."/>
            <person name="Herpin A."/>
            <person name="Schartl M."/>
            <person name="Postlethwait J."/>
            <person name="Schaerlinger B."/>
            <person name="Chardard D."/>
            <person name="Lecocq T."/>
            <person name="Poncet C."/>
            <person name="Jaffrelo L."/>
            <person name="Lampietro C."/>
            <person name="Guiguen Y."/>
        </authorList>
    </citation>
    <scope>NUCLEOTIDE SEQUENCE [LARGE SCALE GENOMIC DNA]</scope>
    <source>
        <tissue evidence="6">Blood</tissue>
    </source>
</reference>
<dbReference type="PANTHER" id="PTHR21446:SF12">
    <property type="entry name" value="POTASSIUM CHANNEL TETRAMERIZATION DOMAIN CONTAINING 1"/>
    <property type="match status" value="1"/>
</dbReference>
<gene>
    <name evidence="6" type="ORF">PFLUV_G00116190</name>
</gene>
<keyword evidence="1" id="KW-1017">Isopeptide bond</keyword>
<sequence>MYAEPGNPRCPALSFKKYLARRPPGVTAFYLHPLNDPKPHLWYSTQPMGKNYLGDMLPRLSKAAGMTTRYTNHSLRSTAVRRLSEAGLESRQIMSVITGHRCESSLKSYWAPSNTDKKVWSRVLSAPQQASSAAAFLPLKLRNPLSLTQTELS</sequence>
<dbReference type="SUPFAM" id="SSF56349">
    <property type="entry name" value="DNA breaking-rejoining enzymes"/>
    <property type="match status" value="1"/>
</dbReference>
<dbReference type="Pfam" id="PF12012">
    <property type="entry name" value="DUF3504"/>
    <property type="match status" value="1"/>
</dbReference>
<evidence type="ECO:0000313" key="7">
    <source>
        <dbReference type="Proteomes" id="UP000465112"/>
    </source>
</evidence>
<keyword evidence="7" id="KW-1185">Reference proteome</keyword>
<feature type="domain" description="ZMYM2-like/QRICH1 C-terminal" evidence="5">
    <location>
        <begin position="7"/>
        <end position="61"/>
    </location>
</feature>
<proteinExistence type="predicted"/>
<dbReference type="PANTHER" id="PTHR21446">
    <property type="entry name" value="DUF3504 DOMAIN-CONTAINING PROTEIN"/>
    <property type="match status" value="1"/>
</dbReference>
<accession>A0A6A5EVX3</accession>
<dbReference type="InterPro" id="IPR013762">
    <property type="entry name" value="Integrase-like_cat_sf"/>
</dbReference>
<evidence type="ECO:0000256" key="3">
    <source>
        <dbReference type="ARBA" id="ARBA00022843"/>
    </source>
</evidence>
<dbReference type="InterPro" id="IPR011010">
    <property type="entry name" value="DNA_brk_join_enz"/>
</dbReference>
<evidence type="ECO:0000256" key="1">
    <source>
        <dbReference type="ARBA" id="ARBA00022499"/>
    </source>
</evidence>
<dbReference type="Gene3D" id="1.10.443.10">
    <property type="entry name" value="Intergrase catalytic core"/>
    <property type="match status" value="1"/>
</dbReference>